<dbReference type="Pfam" id="PF06722">
    <property type="entry name" value="EryCIII-like_C"/>
    <property type="match status" value="1"/>
</dbReference>
<dbReference type="KEGG" id="abas:ACPOL_0964"/>
<dbReference type="CDD" id="cd03784">
    <property type="entry name" value="GT1_Gtf-like"/>
    <property type="match status" value="1"/>
</dbReference>
<keyword evidence="3" id="KW-1185">Reference proteome</keyword>
<dbReference type="InterPro" id="IPR010610">
    <property type="entry name" value="EryCIII-like_C"/>
</dbReference>
<protein>
    <submittedName>
        <fullName evidence="2">Zeaxanthin glucosyl transferase</fullName>
    </submittedName>
</protein>
<dbReference type="Gene3D" id="3.40.50.2000">
    <property type="entry name" value="Glycogen Phosphorylase B"/>
    <property type="match status" value="2"/>
</dbReference>
<dbReference type="GO" id="GO:0008194">
    <property type="term" value="F:UDP-glycosyltransferase activity"/>
    <property type="evidence" value="ECO:0007669"/>
    <property type="project" value="InterPro"/>
</dbReference>
<accession>A0A2Z5FVC8</accession>
<dbReference type="GO" id="GO:0016758">
    <property type="term" value="F:hexosyltransferase activity"/>
    <property type="evidence" value="ECO:0007669"/>
    <property type="project" value="UniProtKB-ARBA"/>
</dbReference>
<dbReference type="InterPro" id="IPR050426">
    <property type="entry name" value="Glycosyltransferase_28"/>
</dbReference>
<dbReference type="AlphaFoldDB" id="A0A2Z5FVC8"/>
<gene>
    <name evidence="2" type="ORF">ACPOL_0964</name>
</gene>
<dbReference type="PANTHER" id="PTHR48050:SF13">
    <property type="entry name" value="STEROL 3-BETA-GLUCOSYLTRANSFERASE UGT80A2"/>
    <property type="match status" value="1"/>
</dbReference>
<feature type="domain" description="Erythromycin biosynthesis protein CIII-like C-terminal" evidence="1">
    <location>
        <begin position="293"/>
        <end position="398"/>
    </location>
</feature>
<reference evidence="2 3" key="1">
    <citation type="journal article" date="2018" name="Front. Microbiol.">
        <title>Hydrolytic Capabilities as a Key to Environmental Success: Chitinolytic and Cellulolytic Acidobacteria From Acidic Sub-arctic Soils and Boreal Peatlands.</title>
        <authorList>
            <person name="Belova S.E."/>
            <person name="Ravin N.V."/>
            <person name="Pankratov T.A."/>
            <person name="Rakitin A.L."/>
            <person name="Ivanova A.A."/>
            <person name="Beletsky A.V."/>
            <person name="Mardanov A.V."/>
            <person name="Sinninghe Damste J.S."/>
            <person name="Dedysh S.N."/>
        </authorList>
    </citation>
    <scope>NUCLEOTIDE SEQUENCE [LARGE SCALE GENOMIC DNA]</scope>
    <source>
        <strain evidence="2 3">SBC82</strain>
    </source>
</reference>
<dbReference type="EMBL" id="CP030840">
    <property type="protein sequence ID" value="AXC10315.1"/>
    <property type="molecule type" value="Genomic_DNA"/>
</dbReference>
<dbReference type="PANTHER" id="PTHR48050">
    <property type="entry name" value="STEROL 3-BETA-GLUCOSYLTRANSFERASE"/>
    <property type="match status" value="1"/>
</dbReference>
<keyword evidence="2" id="KW-0808">Transferase</keyword>
<organism evidence="2 3">
    <name type="scientific">Acidisarcina polymorpha</name>
    <dbReference type="NCBI Taxonomy" id="2211140"/>
    <lineage>
        <taxon>Bacteria</taxon>
        <taxon>Pseudomonadati</taxon>
        <taxon>Acidobacteriota</taxon>
        <taxon>Terriglobia</taxon>
        <taxon>Terriglobales</taxon>
        <taxon>Acidobacteriaceae</taxon>
        <taxon>Acidisarcina</taxon>
    </lineage>
</organism>
<evidence type="ECO:0000313" key="3">
    <source>
        <dbReference type="Proteomes" id="UP000253606"/>
    </source>
</evidence>
<dbReference type="GO" id="GO:0017000">
    <property type="term" value="P:antibiotic biosynthetic process"/>
    <property type="evidence" value="ECO:0007669"/>
    <property type="project" value="UniProtKB-ARBA"/>
</dbReference>
<dbReference type="OrthoDB" id="107712at2"/>
<dbReference type="SUPFAM" id="SSF53756">
    <property type="entry name" value="UDP-Glycosyltransferase/glycogen phosphorylase"/>
    <property type="match status" value="1"/>
</dbReference>
<dbReference type="InterPro" id="IPR002213">
    <property type="entry name" value="UDP_glucos_trans"/>
</dbReference>
<evidence type="ECO:0000259" key="1">
    <source>
        <dbReference type="Pfam" id="PF06722"/>
    </source>
</evidence>
<sequence length="439" mass="47773">MKIGFISMPLTGHINPMIALARKLQSRGHDIVFIGVPDVGPYVLSAGLNFVSYCEEELPVGSSAGILAPAAKLHGMETTRWTIQGAGRAMFQLASQHLPRVIAETGVEALVLDTIHMYLEVVPISLGIPYAHVWAILNIDFSGTTLPSVVSGRYEDTSDARTRNIEELKKSKNAFFGIVQDLAAEYAERAGLKFEWSVPSETISRKAAAVVSQTPKEFDLPGIPWPSNFHYAGPFFDVAGREIVPFPWEKLDGRPLVYASLGTLVNGMVSIYETILAAVGPISEIQVVLAKGNNIELHELGSIPPNVIVVDTAPQLELLERSALCITHAGLNTALESLALGVPMVAIPIGYDQFGVAIRIAYHGVGEVLEVDNLTVDGLHALIRKLLDTPAYREKAQYFMRLIAKRHGLDIAAETIERAFEHAMENRLLDPSRVCPAPS</sequence>
<name>A0A2Z5FVC8_9BACT</name>
<evidence type="ECO:0000313" key="2">
    <source>
        <dbReference type="EMBL" id="AXC10315.1"/>
    </source>
</evidence>
<dbReference type="RefSeq" id="WP_114205975.1">
    <property type="nucleotide sequence ID" value="NZ_CP030840.1"/>
</dbReference>
<dbReference type="Proteomes" id="UP000253606">
    <property type="component" value="Chromosome"/>
</dbReference>
<proteinExistence type="predicted"/>
<dbReference type="FunFam" id="3.40.50.2000:FF:000072">
    <property type="entry name" value="Glycosyl transferase"/>
    <property type="match status" value="1"/>
</dbReference>